<dbReference type="OrthoDB" id="9790710at2"/>
<name>A0A845Q742_9HYPH</name>
<dbReference type="AlphaFoldDB" id="A0A845Q742"/>
<sequence length="383" mass="42522">MATIVMFNGESAHNVIRDRVALDAKLFEARGHEVMVIDLSNLQSLRVPRQIDLFIGYQGWGRDIKLGDGSLLVERFGCPYAVMLGDHPIQHAARIEELPGNTVLFVASREHRTFLEQALQVQLDIRLFTSTVSASAPLPAVERDLPVLMVGQAMAPDDFLAGHKMPEQVRQIIDECLERAARNPHADPVADYMNSGYSRVLDLVGAPASAIQVGRLVDLAARYQYRWSYVQELRKLPVTFVGESWVAMKRQSGDAFNALPSLPYEELPGLYARAQIGLNLFAPYFDFHERLLDMMVQSAVAATAKTSWLSELFDFGTELLALPDSPADVAGWLDDALSDQQRLAQIGARGRAKVQADFNDETRIDRLLELVDEAAPPAVWAHG</sequence>
<keyword evidence="3" id="KW-1185">Reference proteome</keyword>
<dbReference type="InterPro" id="IPR055259">
    <property type="entry name" value="YkvP/CgeB_Glyco_trans-like"/>
</dbReference>
<dbReference type="Gene3D" id="3.40.50.2000">
    <property type="entry name" value="Glycogen Phosphorylase B"/>
    <property type="match status" value="1"/>
</dbReference>
<reference evidence="2 3" key="1">
    <citation type="journal article" date="2016" name="Int. J. Syst. Evol. Microbiol.">
        <title>Pyruvatibacter mobilis gen. nov., sp. nov., a marine bacterium from the culture broth of Picochlorum sp. 122.</title>
        <authorList>
            <person name="Wang G."/>
            <person name="Tang M."/>
            <person name="Wu H."/>
            <person name="Dai S."/>
            <person name="Li T."/>
            <person name="Chen C."/>
            <person name="He H."/>
            <person name="Fan J."/>
            <person name="Xiang W."/>
            <person name="Li X."/>
        </authorList>
    </citation>
    <scope>NUCLEOTIDE SEQUENCE [LARGE SCALE GENOMIC DNA]</scope>
    <source>
        <strain evidence="2 3">GYP-11</strain>
    </source>
</reference>
<evidence type="ECO:0000313" key="2">
    <source>
        <dbReference type="EMBL" id="NBG94325.1"/>
    </source>
</evidence>
<feature type="domain" description="Spore protein YkvP/CgeB glycosyl transferase-like" evidence="1">
    <location>
        <begin position="230"/>
        <end position="369"/>
    </location>
</feature>
<dbReference type="Proteomes" id="UP000470384">
    <property type="component" value="Unassembled WGS sequence"/>
</dbReference>
<accession>A0A845Q742</accession>
<gene>
    <name evidence="2" type="ORF">GTQ45_01105</name>
</gene>
<organism evidence="2 3">
    <name type="scientific">Pyruvatibacter mobilis</name>
    <dbReference type="NCBI Taxonomy" id="1712261"/>
    <lineage>
        <taxon>Bacteria</taxon>
        <taxon>Pseudomonadati</taxon>
        <taxon>Pseudomonadota</taxon>
        <taxon>Alphaproteobacteria</taxon>
        <taxon>Hyphomicrobiales</taxon>
        <taxon>Parvibaculaceae</taxon>
        <taxon>Pyruvatibacter</taxon>
    </lineage>
</organism>
<dbReference type="SUPFAM" id="SSF53756">
    <property type="entry name" value="UDP-Glycosyltransferase/glycogen phosphorylase"/>
    <property type="match status" value="1"/>
</dbReference>
<dbReference type="Pfam" id="PF13524">
    <property type="entry name" value="Glyco_trans_1_2"/>
    <property type="match status" value="1"/>
</dbReference>
<comment type="caution">
    <text evidence="2">The sequence shown here is derived from an EMBL/GenBank/DDBJ whole genome shotgun (WGS) entry which is preliminary data.</text>
</comment>
<dbReference type="RefSeq" id="WP_160586446.1">
    <property type="nucleotide sequence ID" value="NZ_BMHN01000001.1"/>
</dbReference>
<dbReference type="EMBL" id="WXYQ01000001">
    <property type="protein sequence ID" value="NBG94325.1"/>
    <property type="molecule type" value="Genomic_DNA"/>
</dbReference>
<proteinExistence type="predicted"/>
<evidence type="ECO:0000313" key="3">
    <source>
        <dbReference type="Proteomes" id="UP000470384"/>
    </source>
</evidence>
<dbReference type="GeneID" id="300656382"/>
<dbReference type="GO" id="GO:0016740">
    <property type="term" value="F:transferase activity"/>
    <property type="evidence" value="ECO:0007669"/>
    <property type="project" value="UniProtKB-KW"/>
</dbReference>
<evidence type="ECO:0000259" key="1">
    <source>
        <dbReference type="Pfam" id="PF13524"/>
    </source>
</evidence>
<keyword evidence="2" id="KW-0808">Transferase</keyword>
<protein>
    <submittedName>
        <fullName evidence="2">Glycosyltransferase</fullName>
    </submittedName>
</protein>